<keyword evidence="6 10" id="KW-1133">Transmembrane helix</keyword>
<dbReference type="EC" id="2.4.1.257" evidence="10"/>
<dbReference type="SUPFAM" id="SSF53756">
    <property type="entry name" value="UDP-Glycosyltransferase/glycogen phosphorylase"/>
    <property type="match status" value="1"/>
</dbReference>
<proteinExistence type="inferred from homology"/>
<evidence type="ECO:0000256" key="1">
    <source>
        <dbReference type="ARBA" id="ARBA00004922"/>
    </source>
</evidence>
<keyword evidence="3 10" id="KW-0808">Transferase</keyword>
<name>A0A7S3YV83_9EUKA</name>
<dbReference type="EMBL" id="HBIV01020221">
    <property type="protein sequence ID" value="CAE0663021.1"/>
    <property type="molecule type" value="Transcribed_RNA"/>
</dbReference>
<dbReference type="Gene3D" id="3.40.50.2000">
    <property type="entry name" value="Glycogen Phosphorylase B"/>
    <property type="match status" value="2"/>
</dbReference>
<gene>
    <name evidence="14" type="ORF">LGLO00237_LOCUS14622</name>
</gene>
<evidence type="ECO:0000256" key="3">
    <source>
        <dbReference type="ARBA" id="ARBA00022679"/>
    </source>
</evidence>
<dbReference type="Pfam" id="PF13439">
    <property type="entry name" value="Glyco_transf_4"/>
    <property type="match status" value="1"/>
</dbReference>
<dbReference type="PANTHER" id="PTHR45918:SF1">
    <property type="entry name" value="ALPHA-1,3_1,6-MANNOSYLTRANSFERASE ALG2"/>
    <property type="match status" value="1"/>
</dbReference>
<comment type="pathway">
    <text evidence="1 10">Protein modification; protein glycosylation.</text>
</comment>
<feature type="domain" description="Glycosyl transferase family 1" evidence="12">
    <location>
        <begin position="214"/>
        <end position="391"/>
    </location>
</feature>
<dbReference type="EC" id="2.4.1.132" evidence="10"/>
<dbReference type="AlphaFoldDB" id="A0A7S3YV83"/>
<comment type="function">
    <text evidence="10">Mannosylates Man(2)GlcNAc(2)-dolichol diphosphate and Man(1)GlcNAc(2)-dolichol diphosphate to form Man(3)GlcNAc(2)-dolichol diphosphate.</text>
</comment>
<evidence type="ECO:0000256" key="6">
    <source>
        <dbReference type="ARBA" id="ARBA00022989"/>
    </source>
</evidence>
<reference evidence="14" key="1">
    <citation type="submission" date="2021-01" db="EMBL/GenBank/DDBJ databases">
        <authorList>
            <person name="Corre E."/>
            <person name="Pelletier E."/>
            <person name="Niang G."/>
            <person name="Scheremetjew M."/>
            <person name="Finn R."/>
            <person name="Kale V."/>
            <person name="Holt S."/>
            <person name="Cochrane G."/>
            <person name="Meng A."/>
            <person name="Brown T."/>
            <person name="Cohen L."/>
        </authorList>
    </citation>
    <scope>NUCLEOTIDE SEQUENCE</scope>
    <source>
        <strain evidence="14">CCCM811</strain>
    </source>
</reference>
<dbReference type="Pfam" id="PF00534">
    <property type="entry name" value="Glycos_transf_1"/>
    <property type="match status" value="1"/>
</dbReference>
<evidence type="ECO:0000256" key="10">
    <source>
        <dbReference type="RuleBase" id="RU367136"/>
    </source>
</evidence>
<dbReference type="CDD" id="cd03805">
    <property type="entry name" value="GT4_ALG2-like"/>
    <property type="match status" value="1"/>
</dbReference>
<dbReference type="PANTHER" id="PTHR45918">
    <property type="entry name" value="ALPHA-1,3/1,6-MANNOSYLTRANSFERASE ALG2"/>
    <property type="match status" value="1"/>
</dbReference>
<evidence type="ECO:0000256" key="8">
    <source>
        <dbReference type="ARBA" id="ARBA00045103"/>
    </source>
</evidence>
<dbReference type="InterPro" id="IPR001296">
    <property type="entry name" value="Glyco_trans_1"/>
</dbReference>
<evidence type="ECO:0000259" key="12">
    <source>
        <dbReference type="Pfam" id="PF00534"/>
    </source>
</evidence>
<keyword evidence="2 10" id="KW-0328">Glycosyltransferase</keyword>
<keyword evidence="7 10" id="KW-0472">Membrane</keyword>
<comment type="catalytic activity">
    <reaction evidence="9 10">
        <text>an alpha-D-Man-(1-&gt;3)-beta-D-Man-(1-&gt;4)-beta-D-GlcNAc-(1-&gt;4)-alpha-D-GlcNAc-diphospho-di-trans,poly-cis-dolichol + GDP-alpha-D-mannose = an alpha-D-Man-(1-&gt;3)-[alpha-D-Man-(1-&gt;6)]-beta-D-Man-(1-&gt;4)-beta-D-GlcNAc-(1-&gt;4)-alpha-D-GlcNAc-diphospho-di-trans,poly-cis-dolichol + GDP + H(+)</text>
        <dbReference type="Rhea" id="RHEA:29519"/>
        <dbReference type="Rhea" id="RHEA-COMP:19513"/>
        <dbReference type="Rhea" id="RHEA-COMP:19515"/>
        <dbReference type="ChEBI" id="CHEBI:15378"/>
        <dbReference type="ChEBI" id="CHEBI:57527"/>
        <dbReference type="ChEBI" id="CHEBI:58189"/>
        <dbReference type="ChEBI" id="CHEBI:132510"/>
        <dbReference type="ChEBI" id="CHEBI:132511"/>
        <dbReference type="EC" id="2.4.1.257"/>
    </reaction>
    <physiologicalReaction direction="left-to-right" evidence="9 10">
        <dbReference type="Rhea" id="RHEA:29520"/>
    </physiologicalReaction>
</comment>
<keyword evidence="4 10" id="KW-0812">Transmembrane</keyword>
<feature type="domain" description="Glycosyltransferase subfamily 4-like N-terminal" evidence="13">
    <location>
        <begin position="33"/>
        <end position="204"/>
    </location>
</feature>
<feature type="transmembrane region" description="Helical" evidence="10">
    <location>
        <begin position="419"/>
        <end position="439"/>
    </location>
</feature>
<dbReference type="GO" id="GO:0004378">
    <property type="term" value="F:GDP-Man:Man(1)GlcNAc(2)-PP-Dol alpha-1,3-mannosyltransferase activity"/>
    <property type="evidence" value="ECO:0007669"/>
    <property type="project" value="UniProtKB-UniRule"/>
</dbReference>
<organism evidence="14">
    <name type="scientific">Lotharella globosa</name>
    <dbReference type="NCBI Taxonomy" id="91324"/>
    <lineage>
        <taxon>Eukaryota</taxon>
        <taxon>Sar</taxon>
        <taxon>Rhizaria</taxon>
        <taxon>Cercozoa</taxon>
        <taxon>Chlorarachniophyceae</taxon>
        <taxon>Lotharella</taxon>
    </lineage>
</organism>
<comment type="similarity">
    <text evidence="10">Belongs to the glycosyltransferase group 1 family.</text>
</comment>
<dbReference type="UniPathway" id="UPA00378"/>
<evidence type="ECO:0000313" key="14">
    <source>
        <dbReference type="EMBL" id="CAE0663021.1"/>
    </source>
</evidence>
<evidence type="ECO:0000256" key="2">
    <source>
        <dbReference type="ARBA" id="ARBA00022676"/>
    </source>
</evidence>
<dbReference type="GO" id="GO:0005789">
    <property type="term" value="C:endoplasmic reticulum membrane"/>
    <property type="evidence" value="ECO:0007669"/>
    <property type="project" value="UniProtKB-SubCell"/>
</dbReference>
<evidence type="ECO:0000256" key="9">
    <source>
        <dbReference type="ARBA" id="ARBA00045104"/>
    </source>
</evidence>
<protein>
    <recommendedName>
        <fullName evidence="10">Alpha-1,3/1,6-mannosyltransferase ALG2</fullName>
        <ecNumber evidence="10">2.4.1.132</ecNumber>
        <ecNumber evidence="10">2.4.1.257</ecNumber>
    </recommendedName>
    <alternativeName>
        <fullName evidence="10">GDP-Man:Man(1)GlcNAc(2)-PP-Dol alpha-1,3-mannosyltransferase</fullName>
    </alternativeName>
</protein>
<keyword evidence="5" id="KW-0256">Endoplasmic reticulum</keyword>
<evidence type="ECO:0000256" key="4">
    <source>
        <dbReference type="ARBA" id="ARBA00022692"/>
    </source>
</evidence>
<dbReference type="InterPro" id="IPR028098">
    <property type="entry name" value="Glyco_trans_4-like_N"/>
</dbReference>
<dbReference type="GO" id="GO:0102704">
    <property type="term" value="F:GDP-Man:Man(2)GlcNAc(2)-PP-Dol alpha-1,6-mannosyltransferase activity"/>
    <property type="evidence" value="ECO:0007669"/>
    <property type="project" value="UniProtKB-UniRule"/>
</dbReference>
<evidence type="ECO:0000256" key="7">
    <source>
        <dbReference type="ARBA" id="ARBA00023136"/>
    </source>
</evidence>
<feature type="region of interest" description="Disordered" evidence="11">
    <location>
        <begin position="1"/>
        <end position="20"/>
    </location>
</feature>
<evidence type="ECO:0000256" key="11">
    <source>
        <dbReference type="SAM" id="MobiDB-lite"/>
    </source>
</evidence>
<sequence length="442" mass="49766">MPKQPKQPKQPGPRGGGDSKLRVVFLHPDLGLGGAEKLIVEAATALKEKGHDVKIYTSHYDRKRCFEGTKDLDVHVAGDFLPRSLFGQFHIVFALLRAIWLSFYACLHSGAQVFVTDQIAVYNICLRMLCSQPIVFYCHFPDQLLTQRPSFFKYLYRLPFDYLEELGTGVADSVLVNSEFTASVFRKTFRWLKNTRLEVVYPAIALPPLKSIQKRSRTGPSTFVSINRYERKKNIALVLHALAAIRNLLAKKDDQHGAKLVIAGGYDARVKENVEVYNELRTLAYDTYGFSEKQVTFMRSFSDSEKASLISTAAAVLYTPEGEHFGIVPIEAMAYQTPVIAINSGGPKETVEHKETGFLCSTDATEWARYMMELMKDPSKPDTMGKKGRKRVERLFSAEAFQSKFHKAVTTTEYRSSSWGRIMIVLVVAAFGIVLALVLRSH</sequence>
<accession>A0A7S3YV83</accession>
<evidence type="ECO:0000259" key="13">
    <source>
        <dbReference type="Pfam" id="PF13439"/>
    </source>
</evidence>
<evidence type="ECO:0000256" key="5">
    <source>
        <dbReference type="ARBA" id="ARBA00022824"/>
    </source>
</evidence>
<dbReference type="InterPro" id="IPR027054">
    <property type="entry name" value="ALG2"/>
</dbReference>
<comment type="catalytic activity">
    <reaction evidence="8 10">
        <text>a beta-D-Man-(1-&gt;4)-beta-D-GlcNAc-(1-&gt;4)-alpha-D-GlcNAc-diphospho-di-trans,poly-cis-dolichol + GDP-alpha-D-mannose = an alpha-D-Man-(1-&gt;3)-beta-D-Man-(1-&gt;4)-beta-D-GlcNAc-(1-&gt;4)-alpha-D-GlcNAc-diphospho-di-trans,poly-cis-dolichol + GDP + H(+)</text>
        <dbReference type="Rhea" id="RHEA:29515"/>
        <dbReference type="Rhea" id="RHEA-COMP:19511"/>
        <dbReference type="Rhea" id="RHEA-COMP:19513"/>
        <dbReference type="ChEBI" id="CHEBI:15378"/>
        <dbReference type="ChEBI" id="CHEBI:57527"/>
        <dbReference type="ChEBI" id="CHEBI:58189"/>
        <dbReference type="ChEBI" id="CHEBI:58472"/>
        <dbReference type="ChEBI" id="CHEBI:132510"/>
        <dbReference type="EC" id="2.4.1.132"/>
    </reaction>
    <physiologicalReaction direction="left-to-right" evidence="8 10">
        <dbReference type="Rhea" id="RHEA:29516"/>
    </physiologicalReaction>
</comment>
<comment type="subcellular location">
    <subcellularLocation>
        <location evidence="10">Endoplasmic reticulum membrane</location>
        <topology evidence="10">Single-pass membrane protein</topology>
    </subcellularLocation>
</comment>